<accession>A0A1R1XNQ2</accession>
<evidence type="ECO:0000313" key="2">
    <source>
        <dbReference type="Proteomes" id="UP000187283"/>
    </source>
</evidence>
<comment type="caution">
    <text evidence="1">The sequence shown here is derived from an EMBL/GenBank/DDBJ whole genome shotgun (WGS) entry which is preliminary data.</text>
</comment>
<sequence>MAARSQEDYQYGQVLVSGNQTEQEAQKEIFNMCNDPPIQPDCHAIRDDYDLCEDMFKYGNKDYLLVHAV</sequence>
<gene>
    <name evidence="1" type="ORF">AYI70_g6727</name>
</gene>
<evidence type="ECO:0000313" key="1">
    <source>
        <dbReference type="EMBL" id="OMJ16259.1"/>
    </source>
</evidence>
<protein>
    <submittedName>
        <fullName evidence="1">Uncharacterized protein</fullName>
    </submittedName>
</protein>
<dbReference type="EMBL" id="LSSN01002394">
    <property type="protein sequence ID" value="OMJ16259.1"/>
    <property type="molecule type" value="Genomic_DNA"/>
</dbReference>
<dbReference type="Proteomes" id="UP000187283">
    <property type="component" value="Unassembled WGS sequence"/>
</dbReference>
<keyword evidence="2" id="KW-1185">Reference proteome</keyword>
<proteinExistence type="predicted"/>
<dbReference type="AlphaFoldDB" id="A0A1R1XNQ2"/>
<reference evidence="1 2" key="1">
    <citation type="submission" date="2017-01" db="EMBL/GenBank/DDBJ databases">
        <authorList>
            <person name="Mah S.A."/>
            <person name="Swanson W.J."/>
            <person name="Moy G.W."/>
            <person name="Vacquier V.D."/>
        </authorList>
    </citation>
    <scope>NUCLEOTIDE SEQUENCE [LARGE SCALE GENOMIC DNA]</scope>
    <source>
        <strain evidence="1 2">GSMNP</strain>
    </source>
</reference>
<organism evidence="1 2">
    <name type="scientific">Smittium culicis</name>
    <dbReference type="NCBI Taxonomy" id="133412"/>
    <lineage>
        <taxon>Eukaryota</taxon>
        <taxon>Fungi</taxon>
        <taxon>Fungi incertae sedis</taxon>
        <taxon>Zoopagomycota</taxon>
        <taxon>Kickxellomycotina</taxon>
        <taxon>Harpellomycetes</taxon>
        <taxon>Harpellales</taxon>
        <taxon>Legeriomycetaceae</taxon>
        <taxon>Smittium</taxon>
    </lineage>
</organism>
<name>A0A1R1XNQ2_9FUNG</name>